<accession>A0A916J121</accession>
<dbReference type="PANTHER" id="PTHR12992">
    <property type="entry name" value="NUDIX HYDROLASE"/>
    <property type="match status" value="1"/>
</dbReference>
<comment type="cofactor">
    <cofactor evidence="2">
        <name>Mg(2+)</name>
        <dbReference type="ChEBI" id="CHEBI:18420"/>
    </cofactor>
</comment>
<dbReference type="Gene3D" id="3.90.79.10">
    <property type="entry name" value="Nucleoside Triphosphate Pyrophosphohydrolase"/>
    <property type="match status" value="1"/>
</dbReference>
<evidence type="ECO:0000259" key="7">
    <source>
        <dbReference type="PROSITE" id="PS51462"/>
    </source>
</evidence>
<dbReference type="Proteomes" id="UP000742786">
    <property type="component" value="Unassembled WGS sequence"/>
</dbReference>
<evidence type="ECO:0000313" key="9">
    <source>
        <dbReference type="Proteomes" id="UP000742786"/>
    </source>
</evidence>
<dbReference type="EMBL" id="CAJQUM010000001">
    <property type="protein sequence ID" value="CAG4882618.1"/>
    <property type="molecule type" value="Genomic_DNA"/>
</dbReference>
<evidence type="ECO:0000256" key="6">
    <source>
        <dbReference type="ARBA" id="ARBA00023211"/>
    </source>
</evidence>
<protein>
    <submittedName>
        <fullName evidence="8">8-oxo-dGTP pyrophosphatase MutT (NUDIX family)</fullName>
    </submittedName>
</protein>
<comment type="caution">
    <text evidence="8">The sequence shown here is derived from an EMBL/GenBank/DDBJ whole genome shotgun (WGS) entry which is preliminary data.</text>
</comment>
<evidence type="ECO:0000256" key="2">
    <source>
        <dbReference type="ARBA" id="ARBA00001946"/>
    </source>
</evidence>
<evidence type="ECO:0000256" key="4">
    <source>
        <dbReference type="ARBA" id="ARBA00022801"/>
    </source>
</evidence>
<dbReference type="RefSeq" id="WP_220634674.1">
    <property type="nucleotide sequence ID" value="NZ_CAJQUM010000001.1"/>
</dbReference>
<dbReference type="PROSITE" id="PS51462">
    <property type="entry name" value="NUDIX"/>
    <property type="match status" value="1"/>
</dbReference>
<dbReference type="PANTHER" id="PTHR12992:SF11">
    <property type="entry name" value="MITOCHONDRIAL COENZYME A DIPHOSPHATASE NUDT8"/>
    <property type="match status" value="1"/>
</dbReference>
<evidence type="ECO:0000256" key="1">
    <source>
        <dbReference type="ARBA" id="ARBA00001936"/>
    </source>
</evidence>
<keyword evidence="3" id="KW-0479">Metal-binding</keyword>
<dbReference type="GO" id="GO:0046872">
    <property type="term" value="F:metal ion binding"/>
    <property type="evidence" value="ECO:0007669"/>
    <property type="project" value="UniProtKB-KW"/>
</dbReference>
<keyword evidence="9" id="KW-1185">Reference proteome</keyword>
<comment type="cofactor">
    <cofactor evidence="1">
        <name>Mn(2+)</name>
        <dbReference type="ChEBI" id="CHEBI:29035"/>
    </cofactor>
</comment>
<dbReference type="Pfam" id="PF00293">
    <property type="entry name" value="NUDIX"/>
    <property type="match status" value="1"/>
</dbReference>
<reference evidence="8" key="1">
    <citation type="submission" date="2021-04" db="EMBL/GenBank/DDBJ databases">
        <authorList>
            <person name="Hornung B."/>
        </authorList>
    </citation>
    <scope>NUCLEOTIDE SEQUENCE</scope>
    <source>
        <strain evidence="8">G5G6</strain>
    </source>
</reference>
<evidence type="ECO:0000313" key="8">
    <source>
        <dbReference type="EMBL" id="CAG4882618.1"/>
    </source>
</evidence>
<name>A0A916J121_9PROT</name>
<dbReference type="InterPro" id="IPR000086">
    <property type="entry name" value="NUDIX_hydrolase_dom"/>
</dbReference>
<gene>
    <name evidence="8" type="ORF">GTOL_10500</name>
</gene>
<proteinExistence type="predicted"/>
<dbReference type="NCBIfam" id="NF007980">
    <property type="entry name" value="PRK10707.1"/>
    <property type="match status" value="1"/>
</dbReference>
<evidence type="ECO:0000256" key="5">
    <source>
        <dbReference type="ARBA" id="ARBA00022842"/>
    </source>
</evidence>
<evidence type="ECO:0000256" key="3">
    <source>
        <dbReference type="ARBA" id="ARBA00022723"/>
    </source>
</evidence>
<sequence length="200" mass="22402">MHDLLSVENLRQWLRQAHTFEPEHSEDVVALEGLTPAAVLVPLVVRESGITLLLTQRTAHLHNHAGQISFPGGRIDPEDSGYVAAALREAEEEVGLVAGQIEVIATLPRYGTVTGFIIEPVVGLVTPPLNLKLDDFEVADVFEVPLGFLMDEANWRLENVAFGGRTRQYWTMPWRDRYIWGATAGMIVNFKHCLDHGRRR</sequence>
<keyword evidence="4" id="KW-0378">Hydrolase</keyword>
<dbReference type="InterPro" id="IPR015797">
    <property type="entry name" value="NUDIX_hydrolase-like_dom_sf"/>
</dbReference>
<dbReference type="InterPro" id="IPR045121">
    <property type="entry name" value="CoAse"/>
</dbReference>
<dbReference type="AlphaFoldDB" id="A0A916J121"/>
<keyword evidence="6" id="KW-0464">Manganese</keyword>
<feature type="domain" description="Nudix hydrolase" evidence="7">
    <location>
        <begin position="34"/>
        <end position="173"/>
    </location>
</feature>
<dbReference type="GO" id="GO:0010945">
    <property type="term" value="F:coenzyme A diphosphatase activity"/>
    <property type="evidence" value="ECO:0007669"/>
    <property type="project" value="InterPro"/>
</dbReference>
<dbReference type="CDD" id="cd03426">
    <property type="entry name" value="NUDIX_CoAse_Nudt7"/>
    <property type="match status" value="1"/>
</dbReference>
<keyword evidence="5" id="KW-0460">Magnesium</keyword>
<organism evidence="8 9">
    <name type="scientific">Georgfuchsia toluolica</name>
    <dbReference type="NCBI Taxonomy" id="424218"/>
    <lineage>
        <taxon>Bacteria</taxon>
        <taxon>Pseudomonadati</taxon>
        <taxon>Pseudomonadota</taxon>
        <taxon>Betaproteobacteria</taxon>
        <taxon>Nitrosomonadales</taxon>
        <taxon>Sterolibacteriaceae</taxon>
        <taxon>Georgfuchsia</taxon>
    </lineage>
</organism>
<dbReference type="SUPFAM" id="SSF55811">
    <property type="entry name" value="Nudix"/>
    <property type="match status" value="1"/>
</dbReference>